<evidence type="ECO:0000313" key="2">
    <source>
        <dbReference type="Proteomes" id="UP000019149"/>
    </source>
</evidence>
<keyword evidence="2" id="KW-1185">Reference proteome</keyword>
<reference evidence="1 2" key="1">
    <citation type="journal article" date="2013" name="Nat. Genet.">
        <title>The genome of the hydatid tapeworm Echinococcus granulosus.</title>
        <authorList>
            <person name="Zheng H."/>
            <person name="Zhang W."/>
            <person name="Zhang L."/>
            <person name="Zhang Z."/>
            <person name="Li J."/>
            <person name="Lu G."/>
            <person name="Zhu Y."/>
            <person name="Wang Y."/>
            <person name="Huang Y."/>
            <person name="Liu J."/>
            <person name="Kang H."/>
            <person name="Chen J."/>
            <person name="Wang L."/>
            <person name="Chen A."/>
            <person name="Yu S."/>
            <person name="Gao Z."/>
            <person name="Jin L."/>
            <person name="Gu W."/>
            <person name="Wang Z."/>
            <person name="Zhao L."/>
            <person name="Shi B."/>
            <person name="Wen H."/>
            <person name="Lin R."/>
            <person name="Jones M.K."/>
            <person name="Brejova B."/>
            <person name="Vinar T."/>
            <person name="Zhao G."/>
            <person name="McManus D.P."/>
            <person name="Chen Z."/>
            <person name="Zhou Y."/>
            <person name="Wang S."/>
        </authorList>
    </citation>
    <scope>NUCLEOTIDE SEQUENCE [LARGE SCALE GENOMIC DNA]</scope>
</reference>
<accession>W6UJI5</accession>
<name>W6UJI5_ECHGR</name>
<sequence length="339" mass="39795">MASQLFIRHHLRFCNPRDFCLICCMEVWMKLCISRQILTQDLNMCLNFFMNYFISQHSSGSLETLPTSAVNSSVTRLLKGIAALLFSAYNKNLINNSFDQLKPNHSALSLRKSNALIHQSKRKGRRKRRRPRWKRRKKIGLPTVSLWLDAILEPMVKKIVKTRFFFTHSPFFIKYNEANVPFSIKMNKSNLEVVEDFFISYTPHQIDYTFIRLRKCTGVFVWVSWYGILTKATKKEVLRYYINNRIVYLAYLEIQDPFFITIQPTRKQSKRMSFNDPKEVTFQQVLAPPTARMTTPNLNLSNCFIYSPAVRRLKRCNEAVIRLHIKVHPAELKGGNKVI</sequence>
<evidence type="ECO:0000313" key="1">
    <source>
        <dbReference type="EMBL" id="EUB61208.1"/>
    </source>
</evidence>
<dbReference type="CTD" id="36339598"/>
<dbReference type="AlphaFoldDB" id="W6UJI5"/>
<dbReference type="Proteomes" id="UP000019149">
    <property type="component" value="Unassembled WGS sequence"/>
</dbReference>
<dbReference type="GeneID" id="36339598"/>
<dbReference type="RefSeq" id="XP_024352404.1">
    <property type="nucleotide sequence ID" value="XM_024493132.1"/>
</dbReference>
<dbReference type="KEGG" id="egl:EGR_03883"/>
<proteinExistence type="predicted"/>
<comment type="caution">
    <text evidence="1">The sequence shown here is derived from an EMBL/GenBank/DDBJ whole genome shotgun (WGS) entry which is preliminary data.</text>
</comment>
<organism evidence="1 2">
    <name type="scientific">Echinococcus granulosus</name>
    <name type="common">Hydatid tapeworm</name>
    <dbReference type="NCBI Taxonomy" id="6210"/>
    <lineage>
        <taxon>Eukaryota</taxon>
        <taxon>Metazoa</taxon>
        <taxon>Spiralia</taxon>
        <taxon>Lophotrochozoa</taxon>
        <taxon>Platyhelminthes</taxon>
        <taxon>Cestoda</taxon>
        <taxon>Eucestoda</taxon>
        <taxon>Cyclophyllidea</taxon>
        <taxon>Taeniidae</taxon>
        <taxon>Echinococcus</taxon>
        <taxon>Echinococcus granulosus group</taxon>
    </lineage>
</organism>
<protein>
    <submittedName>
        <fullName evidence="1">Uncharacterized protein</fullName>
    </submittedName>
</protein>
<gene>
    <name evidence="1" type="ORF">EGR_03883</name>
</gene>
<dbReference type="EMBL" id="APAU02000022">
    <property type="protein sequence ID" value="EUB61208.1"/>
    <property type="molecule type" value="Genomic_DNA"/>
</dbReference>